<evidence type="ECO:0008006" key="3">
    <source>
        <dbReference type="Google" id="ProtNLM"/>
    </source>
</evidence>
<dbReference type="RefSeq" id="WP_147101778.1">
    <property type="nucleotide sequence ID" value="NZ_VOOS01000006.1"/>
</dbReference>
<name>A0A5C6RPK6_9FLAO</name>
<reference evidence="1 2" key="1">
    <citation type="submission" date="2019-08" db="EMBL/GenBank/DDBJ databases">
        <title>Genome of Vicingus serpentipes NCIMB 15042.</title>
        <authorList>
            <person name="Bowman J.P."/>
        </authorList>
    </citation>
    <scope>NUCLEOTIDE SEQUENCE [LARGE SCALE GENOMIC DNA]</scope>
    <source>
        <strain evidence="1 2">NCIMB 15042</strain>
    </source>
</reference>
<evidence type="ECO:0000313" key="1">
    <source>
        <dbReference type="EMBL" id="TXB63885.1"/>
    </source>
</evidence>
<keyword evidence="2" id="KW-1185">Reference proteome</keyword>
<organism evidence="1 2">
    <name type="scientific">Vicingus serpentipes</name>
    <dbReference type="NCBI Taxonomy" id="1926625"/>
    <lineage>
        <taxon>Bacteria</taxon>
        <taxon>Pseudomonadati</taxon>
        <taxon>Bacteroidota</taxon>
        <taxon>Flavobacteriia</taxon>
        <taxon>Flavobacteriales</taxon>
        <taxon>Vicingaceae</taxon>
        <taxon>Vicingus</taxon>
    </lineage>
</organism>
<evidence type="ECO:0000313" key="2">
    <source>
        <dbReference type="Proteomes" id="UP000321721"/>
    </source>
</evidence>
<dbReference type="InterPro" id="IPR038636">
    <property type="entry name" value="Wzi_sf"/>
</dbReference>
<sequence>MNKKLILIIFLIIGFVGFSQQQNLPLNREFNLSNYKAFDDFKSSTHTSSQPIIESFINVDDSLTWLSDSEKNNYLINVSKSAKKPRNFFKWMGQSLLHQNFLVLDTGNFYLTVDPLLNAEFGVDQADKSANKQNIYTNTRGLLIKGNIGTKFSFLTAVYENQSFYPNYISDYVRETGVAPGQGRVKNFKQNGFDYAYSSSYISYTPSKFLNLQLGNGKNFIGDGYRSLLLSDVATNYPYLKATVLFGKDKFQFTKLHASLTNLNRRPIGSVPESLFQRKSMSTHYLNWLTTKWLNVGLFESTIWQTEDSTGTLPFEYRQLNPIPFVNTISTGFNKADHSIVGLNVKIKLPFKTVLYHQTVYDGKQDETQIGLQAGLKFYAVKNLTLQAEYNTVSPSTYQVNSNTLQNYDHYNQALAHPLGTNFNEIVGIANYKYKRLFTQAKINLAEYNTTVSGSLSEYDATLTILQAHLGYVINPKTNLSFIIGATNRIEKTAISEDKTNYIYFSIKTSLRNLYYDF</sequence>
<protein>
    <recommendedName>
        <fullName evidence="3">Gliding motility protein RemB</fullName>
    </recommendedName>
</protein>
<dbReference type="Gene3D" id="2.40.160.130">
    <property type="entry name" value="Capsule assembly protein Wzi"/>
    <property type="match status" value="1"/>
</dbReference>
<dbReference type="AlphaFoldDB" id="A0A5C6RPK6"/>
<accession>A0A5C6RPK6</accession>
<dbReference type="EMBL" id="VOOS01000006">
    <property type="protein sequence ID" value="TXB63885.1"/>
    <property type="molecule type" value="Genomic_DNA"/>
</dbReference>
<dbReference type="OrthoDB" id="9808260at2"/>
<dbReference type="Proteomes" id="UP000321721">
    <property type="component" value="Unassembled WGS sequence"/>
</dbReference>
<proteinExistence type="predicted"/>
<gene>
    <name evidence="1" type="ORF">FRY74_11555</name>
</gene>
<comment type="caution">
    <text evidence="1">The sequence shown here is derived from an EMBL/GenBank/DDBJ whole genome shotgun (WGS) entry which is preliminary data.</text>
</comment>